<dbReference type="InterPro" id="IPR006047">
    <property type="entry name" value="GH13_cat_dom"/>
</dbReference>
<comment type="similarity">
    <text evidence="1">Belongs to the glycosyl hydrolase 13 family.</text>
</comment>
<reference evidence="3 4" key="1">
    <citation type="submission" date="2020-07" db="EMBL/GenBank/DDBJ databases">
        <title>Sequencing the genomes of 1000 actinobacteria strains.</title>
        <authorList>
            <person name="Klenk H.-P."/>
        </authorList>
    </citation>
    <scope>NUCLEOTIDE SEQUENCE [LARGE SCALE GENOMIC DNA]</scope>
    <source>
        <strain evidence="3 4">DSM 44442</strain>
    </source>
</reference>
<gene>
    <name evidence="3" type="ORF">HNR10_004854</name>
</gene>
<feature type="domain" description="Glycosyl hydrolase family 13 catalytic" evidence="2">
    <location>
        <begin position="22"/>
        <end position="429"/>
    </location>
</feature>
<dbReference type="InterPro" id="IPR017853">
    <property type="entry name" value="GH"/>
</dbReference>
<dbReference type="Pfam" id="PF00128">
    <property type="entry name" value="Alpha-amylase"/>
    <property type="match status" value="1"/>
</dbReference>
<dbReference type="Gene3D" id="3.20.20.80">
    <property type="entry name" value="Glycosidases"/>
    <property type="match status" value="1"/>
</dbReference>
<dbReference type="Proteomes" id="UP000572051">
    <property type="component" value="Unassembled WGS sequence"/>
</dbReference>
<comment type="caution">
    <text evidence="3">The sequence shown here is derived from an EMBL/GenBank/DDBJ whole genome shotgun (WGS) entry which is preliminary data.</text>
</comment>
<evidence type="ECO:0000313" key="4">
    <source>
        <dbReference type="Proteomes" id="UP000572051"/>
    </source>
</evidence>
<dbReference type="GO" id="GO:0004558">
    <property type="term" value="F:alpha-1,4-glucosidase activity"/>
    <property type="evidence" value="ECO:0007669"/>
    <property type="project" value="UniProtKB-EC"/>
</dbReference>
<dbReference type="EMBL" id="JACCFS010000001">
    <property type="protein sequence ID" value="NYJ36973.1"/>
    <property type="molecule type" value="Genomic_DNA"/>
</dbReference>
<dbReference type="EC" id="3.2.1.20" evidence="3"/>
<keyword evidence="3" id="KW-0378">Hydrolase</keyword>
<dbReference type="GO" id="GO:0009313">
    <property type="term" value="P:oligosaccharide catabolic process"/>
    <property type="evidence" value="ECO:0007669"/>
    <property type="project" value="TreeGrafter"/>
</dbReference>
<sequence>MTHSTASPATGGEWWRNAAVYQIYIRSFADGNGDGVGDVAGLRARLPYLRDLGVDAVWINPWYESPMADGGYDVADFRRIDPVLGTGEEGAAFVAEAHEHGLRVILDIVPNHVSDRHAWFRAALASGPGSPERERFLFRDGRGPGGDEPPNGWRAAFGGPAWTRTTDPDGTPGQWYLHLFAPEQPDLNWDHPQVRAEFESILRFWFDQGVDGFRIDVAHGLVKHPDLPDFAVHEHDQHLTADGGEHPHADRDGVHDIYRAWRAIADEYEGDRVFAAEAWVSDPARLARYLRPDELHTAFNFHYLEAPWRAKAMRAAIDDSFAALGPIGAPATWVLSNHDVVRHVSRFGRPGHAQGKSLGMVRDTPVDLELGTRRARAAALLTLGLPGSAYLYQGEELGLWEVEDLPPEVLQDPTWERSGHTDPGRDGCRVPLPWSGQEPPFGFGGARPWLPQPAAWRDLTVEHEDARPDSMLNLYRAALRIRRTEPGLAGAEMAWVDAPEGVLAFERGDGVRCVVNFADEPHPLPEGAEVLLSSAPVEGGRLPGDAAVWLRLR</sequence>
<dbReference type="SUPFAM" id="SSF51445">
    <property type="entry name" value="(Trans)glycosidases"/>
    <property type="match status" value="1"/>
</dbReference>
<dbReference type="PANTHER" id="PTHR10357:SF179">
    <property type="entry name" value="NEUTRAL AND BASIC AMINO ACID TRANSPORT PROTEIN RBAT"/>
    <property type="match status" value="1"/>
</dbReference>
<keyword evidence="4" id="KW-1185">Reference proteome</keyword>
<dbReference type="PANTHER" id="PTHR10357">
    <property type="entry name" value="ALPHA-AMYLASE FAMILY MEMBER"/>
    <property type="match status" value="1"/>
</dbReference>
<proteinExistence type="inferred from homology"/>
<dbReference type="CDD" id="cd11332">
    <property type="entry name" value="AmyAc_OligoGlu_TS"/>
    <property type="match status" value="1"/>
</dbReference>
<organism evidence="3 4">
    <name type="scientific">Nocardiopsis aegyptia</name>
    <dbReference type="NCBI Taxonomy" id="220378"/>
    <lineage>
        <taxon>Bacteria</taxon>
        <taxon>Bacillati</taxon>
        <taxon>Actinomycetota</taxon>
        <taxon>Actinomycetes</taxon>
        <taxon>Streptosporangiales</taxon>
        <taxon>Nocardiopsidaceae</taxon>
        <taxon>Nocardiopsis</taxon>
    </lineage>
</organism>
<dbReference type="InterPro" id="IPR045857">
    <property type="entry name" value="O16G_dom_2"/>
</dbReference>
<keyword evidence="3" id="KW-0326">Glycosidase</keyword>
<evidence type="ECO:0000313" key="3">
    <source>
        <dbReference type="EMBL" id="NYJ36973.1"/>
    </source>
</evidence>
<evidence type="ECO:0000256" key="1">
    <source>
        <dbReference type="ARBA" id="ARBA00008061"/>
    </source>
</evidence>
<dbReference type="GO" id="GO:0004556">
    <property type="term" value="F:alpha-amylase activity"/>
    <property type="evidence" value="ECO:0007669"/>
    <property type="project" value="TreeGrafter"/>
</dbReference>
<dbReference type="SMART" id="SM00642">
    <property type="entry name" value="Aamy"/>
    <property type="match status" value="1"/>
</dbReference>
<protein>
    <submittedName>
        <fullName evidence="3">Alpha-glucosidase</fullName>
        <ecNumber evidence="3">3.2.1.20</ecNumber>
    </submittedName>
</protein>
<evidence type="ECO:0000259" key="2">
    <source>
        <dbReference type="SMART" id="SM00642"/>
    </source>
</evidence>
<dbReference type="RefSeq" id="WP_179827305.1">
    <property type="nucleotide sequence ID" value="NZ_JACCFS010000001.1"/>
</dbReference>
<dbReference type="AlphaFoldDB" id="A0A7Z0ETI5"/>
<accession>A0A7Z0ETI5</accession>
<name>A0A7Z0ETI5_9ACTN</name>
<dbReference type="Gene3D" id="3.90.400.10">
    <property type="entry name" value="Oligo-1,6-glucosidase, Domain 2"/>
    <property type="match status" value="1"/>
</dbReference>